<evidence type="ECO:0000256" key="1">
    <source>
        <dbReference type="ARBA" id="ARBA00004953"/>
    </source>
</evidence>
<dbReference type="UniPathway" id="UPA00148"/>
<dbReference type="CDD" id="cd11645">
    <property type="entry name" value="Precorrin_2_C20_MT"/>
    <property type="match status" value="1"/>
</dbReference>
<name>A0A1H3RZP3_9ACTN</name>
<evidence type="ECO:0000256" key="7">
    <source>
        <dbReference type="PIRNR" id="PIRNR036427"/>
    </source>
</evidence>
<keyword evidence="3" id="KW-0169">Cobalamin biosynthesis</keyword>
<dbReference type="OrthoDB" id="9804789at2"/>
<evidence type="ECO:0000259" key="8">
    <source>
        <dbReference type="Pfam" id="PF00590"/>
    </source>
</evidence>
<dbReference type="InterPro" id="IPR014777">
    <property type="entry name" value="4pyrrole_Mease_sub1"/>
</dbReference>
<sequence>MRLIGVGVGPGDPELMTLKGVRALATAGRVFVPVLDPADVGRAEATVRAHAAHDRIERLVFALNEREDAGRREQYWDAAGRRVADWLRETGGTAAFATIGDPNVYATFGYLAETVRALVPSVELETVPGITAMQALAAAAGRPLVEGGEELVLLPMARGDLGALHEALARDATVVVYKGGRHMAAIAEAAAGRGAVVGSHLGLPDEKVQPLDAVDGPLPYLATVLIPAVRERRGGKL</sequence>
<keyword evidence="5 9" id="KW-0808">Transferase</keyword>
<evidence type="ECO:0000256" key="5">
    <source>
        <dbReference type="ARBA" id="ARBA00022679"/>
    </source>
</evidence>
<dbReference type="EMBL" id="FNQB01000002">
    <property type="protein sequence ID" value="SDZ31154.1"/>
    <property type="molecule type" value="Genomic_DNA"/>
</dbReference>
<dbReference type="SUPFAM" id="SSF53790">
    <property type="entry name" value="Tetrapyrrole methylase"/>
    <property type="match status" value="1"/>
</dbReference>
<comment type="similarity">
    <text evidence="2 7">Belongs to the precorrin methyltransferase family.</text>
</comment>
<dbReference type="PANTHER" id="PTHR43467">
    <property type="entry name" value="COBALT-PRECORRIN-2 C(20)-METHYLTRANSFERASE"/>
    <property type="match status" value="1"/>
</dbReference>
<dbReference type="GO" id="GO:0030788">
    <property type="term" value="F:precorrin-2 C20-methyltransferase activity"/>
    <property type="evidence" value="ECO:0007669"/>
    <property type="project" value="InterPro"/>
</dbReference>
<dbReference type="AlphaFoldDB" id="A0A1H3RZP3"/>
<keyword evidence="6" id="KW-0949">S-adenosyl-L-methionine</keyword>
<reference evidence="10" key="1">
    <citation type="submission" date="2016-10" db="EMBL/GenBank/DDBJ databases">
        <authorList>
            <person name="Varghese N."/>
            <person name="Submissions S."/>
        </authorList>
    </citation>
    <scope>NUCLEOTIDE SEQUENCE [LARGE SCALE GENOMIC DNA]</scope>
    <source>
        <strain evidence="10">DSM 44718</strain>
    </source>
</reference>
<dbReference type="InterPro" id="IPR035996">
    <property type="entry name" value="4pyrrol_Methylase_sf"/>
</dbReference>
<protein>
    <submittedName>
        <fullName evidence="9">Precorrin-2 C20-methyltransferase /cobalt-factor II C20-methyltransferase</fullName>
    </submittedName>
</protein>
<dbReference type="InterPro" id="IPR000878">
    <property type="entry name" value="4pyrrol_Mease"/>
</dbReference>
<dbReference type="Pfam" id="PF00590">
    <property type="entry name" value="TP_methylase"/>
    <property type="match status" value="1"/>
</dbReference>
<keyword evidence="10" id="KW-1185">Reference proteome</keyword>
<accession>A0A1H3RZP3</accession>
<dbReference type="NCBIfam" id="TIGR01467">
    <property type="entry name" value="cobI_cbiL"/>
    <property type="match status" value="1"/>
</dbReference>
<dbReference type="Gene3D" id="3.40.1010.10">
    <property type="entry name" value="Cobalt-precorrin-4 Transmethylase, Domain 1"/>
    <property type="match status" value="1"/>
</dbReference>
<dbReference type="Gene3D" id="3.30.950.10">
    <property type="entry name" value="Methyltransferase, Cobalt-precorrin-4 Transmethylase, Domain 2"/>
    <property type="match status" value="1"/>
</dbReference>
<evidence type="ECO:0000256" key="3">
    <source>
        <dbReference type="ARBA" id="ARBA00022573"/>
    </source>
</evidence>
<gene>
    <name evidence="9" type="ORF">SAMN05421684_4398</name>
</gene>
<evidence type="ECO:0000256" key="2">
    <source>
        <dbReference type="ARBA" id="ARBA00005879"/>
    </source>
</evidence>
<dbReference type="GO" id="GO:0032259">
    <property type="term" value="P:methylation"/>
    <property type="evidence" value="ECO:0007669"/>
    <property type="project" value="UniProtKB-KW"/>
</dbReference>
<dbReference type="PANTHER" id="PTHR43467:SF2">
    <property type="entry name" value="COBALT-PRECORRIN-2 C(20)-METHYLTRANSFERASE"/>
    <property type="match status" value="1"/>
</dbReference>
<dbReference type="STRING" id="137265.SAMN05421684_4398"/>
<dbReference type="PIRSF" id="PIRSF036427">
    <property type="entry name" value="Precrrn-2_mtase"/>
    <property type="match status" value="1"/>
</dbReference>
<dbReference type="Proteomes" id="UP000199632">
    <property type="component" value="Unassembled WGS sequence"/>
</dbReference>
<evidence type="ECO:0000313" key="10">
    <source>
        <dbReference type="Proteomes" id="UP000199632"/>
    </source>
</evidence>
<evidence type="ECO:0000256" key="6">
    <source>
        <dbReference type="ARBA" id="ARBA00022691"/>
    </source>
</evidence>
<dbReference type="InterPro" id="IPR006364">
    <property type="entry name" value="CobI/CbiL/CobIJ_dom"/>
</dbReference>
<dbReference type="InterPro" id="IPR012382">
    <property type="entry name" value="CobI/CbiL"/>
</dbReference>
<comment type="pathway">
    <text evidence="1">Cofactor biosynthesis; adenosylcobalamin biosynthesis.</text>
</comment>
<feature type="domain" description="Tetrapyrrole methylase" evidence="8">
    <location>
        <begin position="2"/>
        <end position="209"/>
    </location>
</feature>
<proteinExistence type="inferred from homology"/>
<keyword evidence="4 9" id="KW-0489">Methyltransferase</keyword>
<evidence type="ECO:0000256" key="4">
    <source>
        <dbReference type="ARBA" id="ARBA00022603"/>
    </source>
</evidence>
<organism evidence="9 10">
    <name type="scientific">Asanoa ishikariensis</name>
    <dbReference type="NCBI Taxonomy" id="137265"/>
    <lineage>
        <taxon>Bacteria</taxon>
        <taxon>Bacillati</taxon>
        <taxon>Actinomycetota</taxon>
        <taxon>Actinomycetes</taxon>
        <taxon>Micromonosporales</taxon>
        <taxon>Micromonosporaceae</taxon>
        <taxon>Asanoa</taxon>
    </lineage>
</organism>
<evidence type="ECO:0000313" key="9">
    <source>
        <dbReference type="EMBL" id="SDZ31154.1"/>
    </source>
</evidence>
<dbReference type="GO" id="GO:0009236">
    <property type="term" value="P:cobalamin biosynthetic process"/>
    <property type="evidence" value="ECO:0007669"/>
    <property type="project" value="UniProtKB-UniRule"/>
</dbReference>
<dbReference type="RefSeq" id="WP_090795647.1">
    <property type="nucleotide sequence ID" value="NZ_BOND01000020.1"/>
</dbReference>
<dbReference type="InterPro" id="IPR014776">
    <property type="entry name" value="4pyrrole_Mease_sub2"/>
</dbReference>